<organism evidence="1 2">
    <name type="scientific">Dyadobacter pollutisoli</name>
    <dbReference type="NCBI Taxonomy" id="2910158"/>
    <lineage>
        <taxon>Bacteria</taxon>
        <taxon>Pseudomonadati</taxon>
        <taxon>Bacteroidota</taxon>
        <taxon>Cytophagia</taxon>
        <taxon>Cytophagales</taxon>
        <taxon>Spirosomataceae</taxon>
        <taxon>Dyadobacter</taxon>
    </lineage>
</organism>
<protein>
    <submittedName>
        <fullName evidence="1">Uncharacterized protein</fullName>
    </submittedName>
</protein>
<evidence type="ECO:0000313" key="2">
    <source>
        <dbReference type="Proteomes" id="UP001164653"/>
    </source>
</evidence>
<dbReference type="AlphaFoldDB" id="A0A9E8SJD0"/>
<evidence type="ECO:0000313" key="1">
    <source>
        <dbReference type="EMBL" id="WAC09586.1"/>
    </source>
</evidence>
<gene>
    <name evidence="1" type="ORF">ON006_17685</name>
</gene>
<name>A0A9E8SJD0_9BACT</name>
<accession>A0A9E8SJD0</accession>
<dbReference type="EMBL" id="CP112998">
    <property type="protein sequence ID" value="WAC09586.1"/>
    <property type="molecule type" value="Genomic_DNA"/>
</dbReference>
<sequence length="157" mass="17558">MKTNGNSFIFAFIYGILVLALPQATMAKGSGDEQKDNIAVISNESEIEFTSYIGQVFPDFVKQENWSIINNIVTLYNQTPSKVRVASAEDINKFNAAVTELGSKLETINSPEALEWKSNLLETARVVRFVRNFDLNTLSVDQNEINTVKVPNSFVNF</sequence>
<dbReference type="Proteomes" id="UP001164653">
    <property type="component" value="Chromosome"/>
</dbReference>
<dbReference type="KEGG" id="dpf:ON006_17685"/>
<proteinExistence type="predicted"/>
<keyword evidence="2" id="KW-1185">Reference proteome</keyword>
<dbReference type="RefSeq" id="WP_244820702.1">
    <property type="nucleotide sequence ID" value="NZ_CP112998.1"/>
</dbReference>
<reference evidence="1" key="1">
    <citation type="submission" date="2022-11" db="EMBL/GenBank/DDBJ databases">
        <title>Dyadobacter pollutisoli sp. nov., isolated from plastic dumped soil.</title>
        <authorList>
            <person name="Kim J.M."/>
            <person name="Kim K.R."/>
            <person name="Lee J.K."/>
            <person name="Hao L."/>
            <person name="Jeon C.O."/>
        </authorList>
    </citation>
    <scope>NUCLEOTIDE SEQUENCE</scope>
    <source>
        <strain evidence="1">U1</strain>
    </source>
</reference>